<dbReference type="InterPro" id="IPR000843">
    <property type="entry name" value="HTH_LacI"/>
</dbReference>
<dbReference type="InterPro" id="IPR010982">
    <property type="entry name" value="Lambda_DNA-bd_dom_sf"/>
</dbReference>
<gene>
    <name evidence="5" type="ORF">CR152_24495</name>
</gene>
<keyword evidence="1" id="KW-0805">Transcription regulation</keyword>
<keyword evidence="3" id="KW-0804">Transcription</keyword>
<dbReference type="InterPro" id="IPR046335">
    <property type="entry name" value="LacI/GalR-like_sensor"/>
</dbReference>
<dbReference type="SUPFAM" id="SSF53822">
    <property type="entry name" value="Periplasmic binding protein-like I"/>
    <property type="match status" value="1"/>
</dbReference>
<dbReference type="EMBL" id="CP024608">
    <property type="protein sequence ID" value="ATQ77324.1"/>
    <property type="molecule type" value="Genomic_DNA"/>
</dbReference>
<name>A0A2D2DQR9_9BURK</name>
<evidence type="ECO:0000313" key="6">
    <source>
        <dbReference type="Proteomes" id="UP000229897"/>
    </source>
</evidence>
<dbReference type="PROSITE" id="PS50932">
    <property type="entry name" value="HTH_LACI_2"/>
    <property type="match status" value="1"/>
</dbReference>
<dbReference type="Pfam" id="PF00356">
    <property type="entry name" value="LacI"/>
    <property type="match status" value="1"/>
</dbReference>
<dbReference type="SMART" id="SM00354">
    <property type="entry name" value="HTH_LACI"/>
    <property type="match status" value="1"/>
</dbReference>
<reference evidence="5" key="1">
    <citation type="submission" date="2017-10" db="EMBL/GenBank/DDBJ databases">
        <title>Massilia psychrophilum sp. nov., a novel purple-pigmented bacterium isolated from Tianshan glacier, Xinjiang Municipality, China.</title>
        <authorList>
            <person name="Wang H."/>
        </authorList>
    </citation>
    <scope>NUCLEOTIDE SEQUENCE [LARGE SCALE GENOMIC DNA]</scope>
    <source>
        <strain evidence="5">B2</strain>
    </source>
</reference>
<accession>A0A2D2DQR9</accession>
<dbReference type="InterPro" id="IPR028082">
    <property type="entry name" value="Peripla_BP_I"/>
</dbReference>
<dbReference type="KEGG" id="mass:CR152_24495"/>
<feature type="domain" description="HTH lacI-type" evidence="4">
    <location>
        <begin position="26"/>
        <end position="80"/>
    </location>
</feature>
<dbReference type="Gene3D" id="1.10.260.40">
    <property type="entry name" value="lambda repressor-like DNA-binding domains"/>
    <property type="match status" value="1"/>
</dbReference>
<dbReference type="Pfam" id="PF13377">
    <property type="entry name" value="Peripla_BP_3"/>
    <property type="match status" value="1"/>
</dbReference>
<dbReference type="PANTHER" id="PTHR30146">
    <property type="entry name" value="LACI-RELATED TRANSCRIPTIONAL REPRESSOR"/>
    <property type="match status" value="1"/>
</dbReference>
<dbReference type="CDD" id="cd06278">
    <property type="entry name" value="PBP1_LacI-like"/>
    <property type="match status" value="1"/>
</dbReference>
<evidence type="ECO:0000256" key="3">
    <source>
        <dbReference type="ARBA" id="ARBA00023163"/>
    </source>
</evidence>
<dbReference type="OrthoDB" id="269117at2"/>
<keyword evidence="6" id="KW-1185">Reference proteome</keyword>
<dbReference type="SUPFAM" id="SSF47413">
    <property type="entry name" value="lambda repressor-like DNA-binding domains"/>
    <property type="match status" value="1"/>
</dbReference>
<dbReference type="AlphaFoldDB" id="A0A2D2DQR9"/>
<dbReference type="RefSeq" id="WP_099879388.1">
    <property type="nucleotide sequence ID" value="NZ_CP024608.1"/>
</dbReference>
<protein>
    <submittedName>
        <fullName evidence="5">LacI family transcriptional regulator</fullName>
    </submittedName>
</protein>
<dbReference type="GO" id="GO:0000976">
    <property type="term" value="F:transcription cis-regulatory region binding"/>
    <property type="evidence" value="ECO:0007669"/>
    <property type="project" value="TreeGrafter"/>
</dbReference>
<evidence type="ECO:0000256" key="1">
    <source>
        <dbReference type="ARBA" id="ARBA00023015"/>
    </source>
</evidence>
<dbReference type="Proteomes" id="UP000229897">
    <property type="component" value="Chromosome"/>
</dbReference>
<dbReference type="PANTHER" id="PTHR30146:SF109">
    <property type="entry name" value="HTH-TYPE TRANSCRIPTIONAL REGULATOR GALS"/>
    <property type="match status" value="1"/>
</dbReference>
<evidence type="ECO:0000313" key="5">
    <source>
        <dbReference type="EMBL" id="ATQ77324.1"/>
    </source>
</evidence>
<evidence type="ECO:0000259" key="4">
    <source>
        <dbReference type="PROSITE" id="PS50932"/>
    </source>
</evidence>
<dbReference type="Gene3D" id="3.40.50.2300">
    <property type="match status" value="2"/>
</dbReference>
<dbReference type="CDD" id="cd01392">
    <property type="entry name" value="HTH_LacI"/>
    <property type="match status" value="1"/>
</dbReference>
<organism evidence="5 6">
    <name type="scientific">Massilia violaceinigra</name>
    <dbReference type="NCBI Taxonomy" id="2045208"/>
    <lineage>
        <taxon>Bacteria</taxon>
        <taxon>Pseudomonadati</taxon>
        <taxon>Pseudomonadota</taxon>
        <taxon>Betaproteobacteria</taxon>
        <taxon>Burkholderiales</taxon>
        <taxon>Oxalobacteraceae</taxon>
        <taxon>Telluria group</taxon>
        <taxon>Massilia</taxon>
    </lineage>
</organism>
<keyword evidence="2" id="KW-0238">DNA-binding</keyword>
<proteinExistence type="predicted"/>
<sequence length="357" mass="37955">MTHTPAPLHPSIADLKELIHSEARRVTSYDVASAAGVSQSAVSRCFKPGASVSKATFARVMQAAAELDYTPNAAARSLITRRSNLIAVVLSDIVTLHYPQILSELSRQFGQHGMRVLLFSLAREGDIGATLADVWQHQVDGAVLAATLTHEQAAEFERRRIPFVLFNRTLRDRTVNAVVCDQVEGARLLVSRLAAGGHKRFAMIDGPHDSAIAQDRKRGVAGRLAELGLPAPLVVSGDYDYASGGRGLREIIAGLGRLPDAVMCGNDIMAIGCLDTARHHLGLDVPGQLSVTGFDGMAPAGWLSYNLTTLRQPVQTMTLAASAMLTGLICTSTGCPERRVFSATVVEGATARLGPGA</sequence>
<evidence type="ECO:0000256" key="2">
    <source>
        <dbReference type="ARBA" id="ARBA00023125"/>
    </source>
</evidence>
<dbReference type="GO" id="GO:0003700">
    <property type="term" value="F:DNA-binding transcription factor activity"/>
    <property type="evidence" value="ECO:0007669"/>
    <property type="project" value="TreeGrafter"/>
</dbReference>